<dbReference type="InterPro" id="IPR004685">
    <property type="entry name" value="Brnchd-chn_aa_trnsp_Livcs"/>
</dbReference>
<gene>
    <name evidence="10" type="ORF">ABB05_14125</name>
</gene>
<organism evidence="10 11">
    <name type="scientific">Lederbergia galactosidilytica</name>
    <dbReference type="NCBI Taxonomy" id="217031"/>
    <lineage>
        <taxon>Bacteria</taxon>
        <taxon>Bacillati</taxon>
        <taxon>Bacillota</taxon>
        <taxon>Bacilli</taxon>
        <taxon>Bacillales</taxon>
        <taxon>Bacillaceae</taxon>
        <taxon>Lederbergia</taxon>
    </lineage>
</organism>
<evidence type="ECO:0000256" key="1">
    <source>
        <dbReference type="ARBA" id="ARBA00004651"/>
    </source>
</evidence>
<dbReference type="GO" id="GO:0005886">
    <property type="term" value="C:plasma membrane"/>
    <property type="evidence" value="ECO:0007669"/>
    <property type="project" value="UniProtKB-SubCell"/>
</dbReference>
<keyword evidence="5 9" id="KW-0812">Transmembrane</keyword>
<dbReference type="AlphaFoldDB" id="A0A177ZMH2"/>
<feature type="transmembrane region" description="Helical" evidence="9">
    <location>
        <begin position="301"/>
        <end position="322"/>
    </location>
</feature>
<dbReference type="NCBIfam" id="TIGR00796">
    <property type="entry name" value="livcs"/>
    <property type="match status" value="1"/>
</dbReference>
<dbReference type="GO" id="GO:0015818">
    <property type="term" value="P:isoleucine transport"/>
    <property type="evidence" value="ECO:0007669"/>
    <property type="project" value="TreeGrafter"/>
</dbReference>
<proteinExistence type="inferred from homology"/>
<comment type="caution">
    <text evidence="10">The sequence shown here is derived from an EMBL/GenBank/DDBJ whole genome shotgun (WGS) entry which is preliminary data.</text>
</comment>
<comment type="similarity">
    <text evidence="2 9">Belongs to the branched chain amino acid transporter family.</text>
</comment>
<feature type="transmembrane region" description="Helical" evidence="9">
    <location>
        <begin position="182"/>
        <end position="201"/>
    </location>
</feature>
<reference evidence="10 11" key="1">
    <citation type="submission" date="2015-05" db="EMBL/GenBank/DDBJ databases">
        <title>Comparison of genome.</title>
        <authorList>
            <person name="Zheng Z."/>
            <person name="Sun M."/>
        </authorList>
    </citation>
    <scope>NUCLEOTIDE SEQUENCE [LARGE SCALE GENOMIC DNA]</scope>
    <source>
        <strain evidence="10 11">G25-74</strain>
    </source>
</reference>
<feature type="transmembrane region" description="Helical" evidence="9">
    <location>
        <begin position="358"/>
        <end position="379"/>
    </location>
</feature>
<feature type="transmembrane region" description="Helical" evidence="9">
    <location>
        <begin position="262"/>
        <end position="289"/>
    </location>
</feature>
<evidence type="ECO:0000313" key="11">
    <source>
        <dbReference type="Proteomes" id="UP000077881"/>
    </source>
</evidence>
<feature type="transmembrane region" description="Helical" evidence="9">
    <location>
        <begin position="409"/>
        <end position="429"/>
    </location>
</feature>
<comment type="subcellular location">
    <subcellularLocation>
        <location evidence="1 9">Cell membrane</location>
        <topology evidence="1 9">Multi-pass membrane protein</topology>
    </subcellularLocation>
</comment>
<dbReference type="GO" id="GO:0015820">
    <property type="term" value="P:L-leucine transport"/>
    <property type="evidence" value="ECO:0007669"/>
    <property type="project" value="TreeGrafter"/>
</dbReference>
<accession>A0A177ZMH2</accession>
<evidence type="ECO:0000256" key="8">
    <source>
        <dbReference type="ARBA" id="ARBA00023136"/>
    </source>
</evidence>
<keyword evidence="8 9" id="KW-0472">Membrane</keyword>
<protein>
    <recommendedName>
        <fullName evidence="9">Branched-chain amino acid transport system carrier protein</fullName>
    </recommendedName>
</protein>
<dbReference type="GO" id="GO:0015188">
    <property type="term" value="F:L-isoleucine transmembrane transporter activity"/>
    <property type="evidence" value="ECO:0007669"/>
    <property type="project" value="TreeGrafter"/>
</dbReference>
<dbReference type="GO" id="GO:0005304">
    <property type="term" value="F:L-valine transmembrane transporter activity"/>
    <property type="evidence" value="ECO:0007669"/>
    <property type="project" value="TreeGrafter"/>
</dbReference>
<evidence type="ECO:0000313" key="10">
    <source>
        <dbReference type="EMBL" id="OAK69171.1"/>
    </source>
</evidence>
<feature type="transmembrane region" description="Helical" evidence="9">
    <location>
        <begin position="108"/>
        <end position="127"/>
    </location>
</feature>
<evidence type="ECO:0000256" key="3">
    <source>
        <dbReference type="ARBA" id="ARBA00022448"/>
    </source>
</evidence>
<name>A0A177ZMH2_9BACI</name>
<keyword evidence="6 9" id="KW-0029">Amino-acid transport</keyword>
<comment type="function">
    <text evidence="9">Component of the transport system for branched-chain amino acids.</text>
</comment>
<dbReference type="EMBL" id="LDJR01000054">
    <property type="protein sequence ID" value="OAK69171.1"/>
    <property type="molecule type" value="Genomic_DNA"/>
</dbReference>
<evidence type="ECO:0000256" key="5">
    <source>
        <dbReference type="ARBA" id="ARBA00022692"/>
    </source>
</evidence>
<feature type="transmembrane region" description="Helical" evidence="9">
    <location>
        <begin position="328"/>
        <end position="346"/>
    </location>
</feature>
<feature type="transmembrane region" description="Helical" evidence="9">
    <location>
        <begin position="29"/>
        <end position="51"/>
    </location>
</feature>
<evidence type="ECO:0000256" key="9">
    <source>
        <dbReference type="RuleBase" id="RU362122"/>
    </source>
</evidence>
<evidence type="ECO:0000256" key="6">
    <source>
        <dbReference type="ARBA" id="ARBA00022970"/>
    </source>
</evidence>
<sequence length="432" mass="46934">MLFALFFGAGNLIFPATLGQNAGTNFWPAISGFLITGIGLPFLGILAIGMSGSENLQVLASRVHPIYAVIFTVLLYFTIGPFFAGPRTGAVAYEIGIAPFVRDGADQIGMLVFTFIFFGVTLLFSLYPTKIVDIVGKVLAPAIILLILVLLATVVINPIGSFQEPQGAYVQSAFSQGFLEGYNTMDALSSLVFGIIVINVVKNMGVTSTKGILSTTAKAGFVSIAFLGVIYIGIAYLGAVITEEYGLFETGGPILSHATTHYFGTFGAVLLAVIIILACLTTCIGLITACGEYMHTLVPRVSYKLFAVFFSLLSFIIANFGLENIIRFSIPVLMFLYPLAIVLMILTCISPLIRESRLVYQSTIVITIFISSIDGLKAYCQQVERPYFEWMAPIISFYETYLPFYKGGLGWLVPAILVMIVTSLFSLILRRR</sequence>
<dbReference type="PANTHER" id="PTHR30588">
    <property type="entry name" value="BRANCHED-CHAIN AMINO ACID TRANSPORT SYSTEM 2 CARRIER PROTEIN"/>
    <property type="match status" value="1"/>
</dbReference>
<feature type="transmembrane region" description="Helical" evidence="9">
    <location>
        <begin position="63"/>
        <end position="84"/>
    </location>
</feature>
<evidence type="ECO:0000256" key="2">
    <source>
        <dbReference type="ARBA" id="ARBA00008540"/>
    </source>
</evidence>
<keyword evidence="11" id="KW-1185">Reference proteome</keyword>
<comment type="caution">
    <text evidence="9">Lacks conserved residue(s) required for the propagation of feature annotation.</text>
</comment>
<keyword evidence="3 9" id="KW-0813">Transport</keyword>
<dbReference type="PANTHER" id="PTHR30588:SF0">
    <property type="entry name" value="BRANCHED-CHAIN AMINO ACID PERMEASE BRNQ"/>
    <property type="match status" value="1"/>
</dbReference>
<dbReference type="Proteomes" id="UP000077881">
    <property type="component" value="Unassembled WGS sequence"/>
</dbReference>
<keyword evidence="7 9" id="KW-1133">Transmembrane helix</keyword>
<feature type="transmembrane region" description="Helical" evidence="9">
    <location>
        <begin position="139"/>
        <end position="162"/>
    </location>
</feature>
<keyword evidence="4" id="KW-1003">Cell membrane</keyword>
<dbReference type="PATRIC" id="fig|217031.6.peg.3037"/>
<dbReference type="GO" id="GO:0015190">
    <property type="term" value="F:L-leucine transmembrane transporter activity"/>
    <property type="evidence" value="ECO:0007669"/>
    <property type="project" value="TreeGrafter"/>
</dbReference>
<evidence type="ECO:0000256" key="7">
    <source>
        <dbReference type="ARBA" id="ARBA00022989"/>
    </source>
</evidence>
<evidence type="ECO:0000256" key="4">
    <source>
        <dbReference type="ARBA" id="ARBA00022475"/>
    </source>
</evidence>
<dbReference type="Pfam" id="PF05525">
    <property type="entry name" value="Branch_AA_trans"/>
    <property type="match status" value="1"/>
</dbReference>
<feature type="transmembrane region" description="Helical" evidence="9">
    <location>
        <begin position="221"/>
        <end position="242"/>
    </location>
</feature>
<dbReference type="STRING" id="217031.ABB05_14125"/>